<feature type="domain" description="Aminoglycoside phosphotransferase" evidence="1">
    <location>
        <begin position="112"/>
        <end position="184"/>
    </location>
</feature>
<dbReference type="EMBL" id="JBHLUE010000011">
    <property type="protein sequence ID" value="MFC0565309.1"/>
    <property type="molecule type" value="Genomic_DNA"/>
</dbReference>
<evidence type="ECO:0000313" key="2">
    <source>
        <dbReference type="EMBL" id="MFC0565309.1"/>
    </source>
</evidence>
<accession>A0ABV6NY17</accession>
<dbReference type="SUPFAM" id="SSF56112">
    <property type="entry name" value="Protein kinase-like (PK-like)"/>
    <property type="match status" value="1"/>
</dbReference>
<dbReference type="RefSeq" id="WP_377339015.1">
    <property type="nucleotide sequence ID" value="NZ_JBHLUE010000011.1"/>
</dbReference>
<reference evidence="2 3" key="1">
    <citation type="submission" date="2024-09" db="EMBL/GenBank/DDBJ databases">
        <authorList>
            <person name="Sun Q."/>
            <person name="Mori K."/>
        </authorList>
    </citation>
    <scope>NUCLEOTIDE SEQUENCE [LARGE SCALE GENOMIC DNA]</scope>
    <source>
        <strain evidence="2 3">TBRC 2205</strain>
    </source>
</reference>
<comment type="caution">
    <text evidence="2">The sequence shown here is derived from an EMBL/GenBank/DDBJ whole genome shotgun (WGS) entry which is preliminary data.</text>
</comment>
<dbReference type="InterPro" id="IPR011009">
    <property type="entry name" value="Kinase-like_dom_sf"/>
</dbReference>
<dbReference type="InterPro" id="IPR002575">
    <property type="entry name" value="Aminoglycoside_PTrfase"/>
</dbReference>
<name>A0ABV6NY17_9ACTN</name>
<evidence type="ECO:0000313" key="3">
    <source>
        <dbReference type="Proteomes" id="UP001589894"/>
    </source>
</evidence>
<evidence type="ECO:0000259" key="1">
    <source>
        <dbReference type="Pfam" id="PF01636"/>
    </source>
</evidence>
<gene>
    <name evidence="2" type="ORF">ACFFHU_14335</name>
</gene>
<dbReference type="Proteomes" id="UP001589894">
    <property type="component" value="Unassembled WGS sequence"/>
</dbReference>
<sequence length="258" mass="28229">MSEEEQRLPGGNVGGAVRVGDTVRRSTGPWTPDVHALLRHLAGRLPGVPRVLGYDEAGREVLSYLPGRVPDIDTETLTPGQLTALVRWTRAFHTAVAGFPLAGAWRYFPMPDATLIGHNDIAPYNACFDGDELVGVFDWDLAGPSNPLMELAFVAWNGVPLWRDDGPETAAARLRLIADAYRGYAPERILRAVPDRIRIMLDGIPVAAAAGDRGMANLLAQGEPERSRRSLADLERRLPAIERSLAQSRRARRQLSGK</sequence>
<organism evidence="2 3">
    <name type="scientific">Plantactinospora siamensis</name>
    <dbReference type="NCBI Taxonomy" id="555372"/>
    <lineage>
        <taxon>Bacteria</taxon>
        <taxon>Bacillati</taxon>
        <taxon>Actinomycetota</taxon>
        <taxon>Actinomycetes</taxon>
        <taxon>Micromonosporales</taxon>
        <taxon>Micromonosporaceae</taxon>
        <taxon>Plantactinospora</taxon>
    </lineage>
</organism>
<keyword evidence="3" id="KW-1185">Reference proteome</keyword>
<proteinExistence type="predicted"/>
<dbReference type="Gene3D" id="3.90.1200.10">
    <property type="match status" value="1"/>
</dbReference>
<dbReference type="Pfam" id="PF01636">
    <property type="entry name" value="APH"/>
    <property type="match status" value="1"/>
</dbReference>
<protein>
    <submittedName>
        <fullName evidence="2">Phosphotransferase</fullName>
    </submittedName>
</protein>